<comment type="caution">
    <text evidence="2">The sequence shown here is derived from an EMBL/GenBank/DDBJ whole genome shotgun (WGS) entry which is preliminary data.</text>
</comment>
<sequence>MPVDPLQTLVGLQIFTGLYLVVAFGITIYQVFLNRRQAKVHEQMELLLQDVKAIRKLIDKTFS</sequence>
<keyword evidence="1" id="KW-0812">Transmembrane</keyword>
<evidence type="ECO:0000313" key="2">
    <source>
        <dbReference type="EMBL" id="KKN02332.1"/>
    </source>
</evidence>
<keyword evidence="1" id="KW-1133">Transmembrane helix</keyword>
<evidence type="ECO:0000256" key="1">
    <source>
        <dbReference type="SAM" id="Phobius"/>
    </source>
</evidence>
<gene>
    <name evidence="2" type="ORF">LCGC14_1118870</name>
</gene>
<reference evidence="2" key="1">
    <citation type="journal article" date="2015" name="Nature">
        <title>Complex archaea that bridge the gap between prokaryotes and eukaryotes.</title>
        <authorList>
            <person name="Spang A."/>
            <person name="Saw J.H."/>
            <person name="Jorgensen S.L."/>
            <person name="Zaremba-Niedzwiedzka K."/>
            <person name="Martijn J."/>
            <person name="Lind A.E."/>
            <person name="van Eijk R."/>
            <person name="Schleper C."/>
            <person name="Guy L."/>
            <person name="Ettema T.J."/>
        </authorList>
    </citation>
    <scope>NUCLEOTIDE SEQUENCE</scope>
</reference>
<dbReference type="EMBL" id="LAZR01005161">
    <property type="protein sequence ID" value="KKN02332.1"/>
    <property type="molecule type" value="Genomic_DNA"/>
</dbReference>
<protein>
    <submittedName>
        <fullName evidence="2">Uncharacterized protein</fullName>
    </submittedName>
</protein>
<feature type="transmembrane region" description="Helical" evidence="1">
    <location>
        <begin position="12"/>
        <end position="33"/>
    </location>
</feature>
<organism evidence="2">
    <name type="scientific">marine sediment metagenome</name>
    <dbReference type="NCBI Taxonomy" id="412755"/>
    <lineage>
        <taxon>unclassified sequences</taxon>
        <taxon>metagenomes</taxon>
        <taxon>ecological metagenomes</taxon>
    </lineage>
</organism>
<proteinExistence type="predicted"/>
<accession>A0A0F9MSJ6</accession>
<keyword evidence="1" id="KW-0472">Membrane</keyword>
<dbReference type="AlphaFoldDB" id="A0A0F9MSJ6"/>
<name>A0A0F9MSJ6_9ZZZZ</name>